<dbReference type="Gene3D" id="3.60.21.10">
    <property type="match status" value="1"/>
</dbReference>
<accession>A0ABW3PGE5</accession>
<organism evidence="6 7">
    <name type="scientific">Methylophilus flavus</name>
    <dbReference type="NCBI Taxonomy" id="640084"/>
    <lineage>
        <taxon>Bacteria</taxon>
        <taxon>Pseudomonadati</taxon>
        <taxon>Pseudomonadota</taxon>
        <taxon>Betaproteobacteria</taxon>
        <taxon>Nitrosomonadales</taxon>
        <taxon>Methylophilaceae</taxon>
        <taxon>Methylophilus</taxon>
    </lineage>
</organism>
<comment type="caution">
    <text evidence="6">The sequence shown here is derived from an EMBL/GenBank/DDBJ whole genome shotgun (WGS) entry which is preliminary data.</text>
</comment>
<evidence type="ECO:0000313" key="7">
    <source>
        <dbReference type="Proteomes" id="UP001597206"/>
    </source>
</evidence>
<reference evidence="7" key="1">
    <citation type="journal article" date="2019" name="Int. J. Syst. Evol. Microbiol.">
        <title>The Global Catalogue of Microorganisms (GCM) 10K type strain sequencing project: providing services to taxonomists for standard genome sequencing and annotation.</title>
        <authorList>
            <consortium name="The Broad Institute Genomics Platform"/>
            <consortium name="The Broad Institute Genome Sequencing Center for Infectious Disease"/>
            <person name="Wu L."/>
            <person name="Ma J."/>
        </authorList>
    </citation>
    <scope>NUCLEOTIDE SEQUENCE [LARGE SCALE GENOMIC DNA]</scope>
    <source>
        <strain evidence="7">CCUG 58411</strain>
    </source>
</reference>
<dbReference type="GO" id="GO:0016787">
    <property type="term" value="F:hydrolase activity"/>
    <property type="evidence" value="ECO:0007669"/>
    <property type="project" value="UniProtKB-KW"/>
</dbReference>
<feature type="domain" description="Calcineurin-like phosphoesterase" evidence="5">
    <location>
        <begin position="2"/>
        <end position="188"/>
    </location>
</feature>
<dbReference type="InterPro" id="IPR029052">
    <property type="entry name" value="Metallo-depent_PP-like"/>
</dbReference>
<evidence type="ECO:0000256" key="4">
    <source>
        <dbReference type="ARBA" id="ARBA00025742"/>
    </source>
</evidence>
<protein>
    <submittedName>
        <fullName evidence="6">Metallophosphoesterase family protein</fullName>
        <ecNumber evidence="6">3.1.-.-</ecNumber>
    </submittedName>
</protein>
<proteinExistence type="inferred from homology"/>
<keyword evidence="3" id="KW-0408">Iron</keyword>
<dbReference type="SUPFAM" id="SSF56300">
    <property type="entry name" value="Metallo-dependent phosphatases"/>
    <property type="match status" value="1"/>
</dbReference>
<keyword evidence="2 6" id="KW-0378">Hydrolase</keyword>
<dbReference type="EMBL" id="JBHTLN010000002">
    <property type="protein sequence ID" value="MFD1123353.1"/>
    <property type="molecule type" value="Genomic_DNA"/>
</dbReference>
<dbReference type="Proteomes" id="UP001597206">
    <property type="component" value="Unassembled WGS sequence"/>
</dbReference>
<dbReference type="PANTHER" id="PTHR42988:SF2">
    <property type="entry name" value="CYCLIC NUCLEOTIDE PHOSPHODIESTERASE CBUA0032-RELATED"/>
    <property type="match status" value="1"/>
</dbReference>
<sequence>MVLHLSDTHFGTEKPEVTSALLQLAQEVRPDIAILSGDVTQRARRDQFAAARRFIDALAAPVKLVIPGNHDIPLFNIFARVFKPYGNYRRVFGHTLEPQFSNHDVLVIGVNATRPWRHADGEVSAKQIEHVSQQLQRASPDQLRIVAVHQPVFVERESDKENLLHGHQQAIKAWAAAGADLILSGHIHLAYVRNLGLALPDVTRSLWTLSAGTAVSKRVREGKPNSVNLIRYDATQPRRCQVERWDFDVTSSRFMVAETKLLELS</sequence>
<dbReference type="Pfam" id="PF00149">
    <property type="entry name" value="Metallophos"/>
    <property type="match status" value="1"/>
</dbReference>
<dbReference type="RefSeq" id="WP_379035181.1">
    <property type="nucleotide sequence ID" value="NZ_JBHTLN010000002.1"/>
</dbReference>
<evidence type="ECO:0000313" key="6">
    <source>
        <dbReference type="EMBL" id="MFD1123353.1"/>
    </source>
</evidence>
<name>A0ABW3PGE5_9PROT</name>
<gene>
    <name evidence="6" type="ORF">ACFQ2T_12605</name>
</gene>
<keyword evidence="7" id="KW-1185">Reference proteome</keyword>
<dbReference type="EC" id="3.1.-.-" evidence="6"/>
<dbReference type="InterPro" id="IPR004843">
    <property type="entry name" value="Calcineurin-like_PHP"/>
</dbReference>
<evidence type="ECO:0000256" key="3">
    <source>
        <dbReference type="ARBA" id="ARBA00023004"/>
    </source>
</evidence>
<dbReference type="InterPro" id="IPR050884">
    <property type="entry name" value="CNP_phosphodiesterase-III"/>
</dbReference>
<dbReference type="PANTHER" id="PTHR42988">
    <property type="entry name" value="PHOSPHOHYDROLASE"/>
    <property type="match status" value="1"/>
</dbReference>
<evidence type="ECO:0000256" key="1">
    <source>
        <dbReference type="ARBA" id="ARBA00022723"/>
    </source>
</evidence>
<evidence type="ECO:0000259" key="5">
    <source>
        <dbReference type="Pfam" id="PF00149"/>
    </source>
</evidence>
<evidence type="ECO:0000256" key="2">
    <source>
        <dbReference type="ARBA" id="ARBA00022801"/>
    </source>
</evidence>
<comment type="similarity">
    <text evidence="4">Belongs to the cyclic nucleotide phosphodiesterase class-III family.</text>
</comment>
<keyword evidence="1" id="KW-0479">Metal-binding</keyword>